<dbReference type="Pfam" id="PF13896">
    <property type="entry name" value="Glyco_transf_49"/>
    <property type="match status" value="1"/>
</dbReference>
<keyword evidence="7" id="KW-0808">Transferase</keyword>
<evidence type="ECO:0000256" key="18">
    <source>
        <dbReference type="ARBA" id="ARBA00032181"/>
    </source>
</evidence>
<evidence type="ECO:0000313" key="21">
    <source>
        <dbReference type="EMBL" id="KAK7480370.1"/>
    </source>
</evidence>
<comment type="caution">
    <text evidence="21">The sequence shown here is derived from an EMBL/GenBank/DDBJ whole genome shotgun (WGS) entry which is preliminary data.</text>
</comment>
<comment type="similarity">
    <text evidence="4">Belongs to the glycosyltransferase 49 family.</text>
</comment>
<name>A0ABD0K0K1_9CAEN</name>
<organism evidence="21 22">
    <name type="scientific">Batillaria attramentaria</name>
    <dbReference type="NCBI Taxonomy" id="370345"/>
    <lineage>
        <taxon>Eukaryota</taxon>
        <taxon>Metazoa</taxon>
        <taxon>Spiralia</taxon>
        <taxon>Lophotrochozoa</taxon>
        <taxon>Mollusca</taxon>
        <taxon>Gastropoda</taxon>
        <taxon>Caenogastropoda</taxon>
        <taxon>Sorbeoconcha</taxon>
        <taxon>Cerithioidea</taxon>
        <taxon>Batillariidae</taxon>
        <taxon>Batillaria</taxon>
    </lineage>
</organism>
<comment type="cofactor">
    <cofactor evidence="1">
        <name>Mn(2+)</name>
        <dbReference type="ChEBI" id="CHEBI:29035"/>
    </cofactor>
</comment>
<evidence type="ECO:0000256" key="19">
    <source>
        <dbReference type="ARBA" id="ARBA00033291"/>
    </source>
</evidence>
<protein>
    <recommendedName>
        <fullName evidence="5">Beta-1,4-glucuronyltransferase 1</fullName>
    </recommendedName>
    <alternativeName>
        <fullName evidence="16">I-beta-1,3-N-acetylglucosaminyltransferase</fullName>
    </alternativeName>
    <alternativeName>
        <fullName evidence="19">N-acetyllactosaminide beta-1,3-N-acetylglucosaminyltransferase</fullName>
    </alternativeName>
    <alternativeName>
        <fullName evidence="17">Poly-N-acetyllactosamine extension enzyme</fullName>
    </alternativeName>
    <alternativeName>
        <fullName evidence="18">UDP-GlcNAc:betaGal beta-1,3-N-acetylglucosaminyltransferase 1</fullName>
    </alternativeName>
</protein>
<proteinExistence type="inferred from homology"/>
<keyword evidence="15" id="KW-0464">Manganese</keyword>
<evidence type="ECO:0000256" key="10">
    <source>
        <dbReference type="ARBA" id="ARBA00022968"/>
    </source>
</evidence>
<evidence type="ECO:0000256" key="5">
    <source>
        <dbReference type="ARBA" id="ARBA00017962"/>
    </source>
</evidence>
<evidence type="ECO:0000256" key="13">
    <source>
        <dbReference type="ARBA" id="ARBA00023136"/>
    </source>
</evidence>
<dbReference type="GO" id="GO:0016757">
    <property type="term" value="F:glycosyltransferase activity"/>
    <property type="evidence" value="ECO:0007669"/>
    <property type="project" value="UniProtKB-KW"/>
</dbReference>
<keyword evidence="13" id="KW-0472">Membrane</keyword>
<keyword evidence="10" id="KW-0735">Signal-anchor</keyword>
<keyword evidence="6" id="KW-0328">Glycosyltransferase</keyword>
<evidence type="ECO:0000256" key="2">
    <source>
        <dbReference type="ARBA" id="ARBA00004323"/>
    </source>
</evidence>
<dbReference type="PANTHER" id="PTHR46420:SF1">
    <property type="entry name" value="BETA-1,4-GLUCURONYLTRANSFERASE 1"/>
    <property type="match status" value="1"/>
</dbReference>
<evidence type="ECO:0000256" key="9">
    <source>
        <dbReference type="ARBA" id="ARBA00022723"/>
    </source>
</evidence>
<evidence type="ECO:0000256" key="15">
    <source>
        <dbReference type="ARBA" id="ARBA00023211"/>
    </source>
</evidence>
<evidence type="ECO:0000256" key="14">
    <source>
        <dbReference type="ARBA" id="ARBA00023180"/>
    </source>
</evidence>
<keyword evidence="9" id="KW-0479">Metal-binding</keyword>
<evidence type="ECO:0000256" key="6">
    <source>
        <dbReference type="ARBA" id="ARBA00022676"/>
    </source>
</evidence>
<evidence type="ECO:0000256" key="16">
    <source>
        <dbReference type="ARBA" id="ARBA00030723"/>
    </source>
</evidence>
<evidence type="ECO:0000256" key="3">
    <source>
        <dbReference type="ARBA" id="ARBA00004922"/>
    </source>
</evidence>
<evidence type="ECO:0000313" key="22">
    <source>
        <dbReference type="Proteomes" id="UP001519460"/>
    </source>
</evidence>
<keyword evidence="14" id="KW-0325">Glycoprotein</keyword>
<evidence type="ECO:0000256" key="17">
    <source>
        <dbReference type="ARBA" id="ARBA00032175"/>
    </source>
</evidence>
<evidence type="ECO:0000256" key="8">
    <source>
        <dbReference type="ARBA" id="ARBA00022692"/>
    </source>
</evidence>
<keyword evidence="8" id="KW-0812">Transmembrane</keyword>
<dbReference type="AlphaFoldDB" id="A0ABD0K0K1"/>
<keyword evidence="11" id="KW-1133">Transmembrane helix</keyword>
<keyword evidence="22" id="KW-1185">Reference proteome</keyword>
<gene>
    <name evidence="21" type="ORF">BaRGS_00028417</name>
</gene>
<comment type="pathway">
    <text evidence="3">Protein modification; protein glycosylation.</text>
</comment>
<dbReference type="InterPro" id="IPR043189">
    <property type="entry name" value="B4GAT1"/>
</dbReference>
<accession>A0ABD0K0K1</accession>
<comment type="catalytic activity">
    <reaction evidence="20">
        <text>3-O-[beta-D-Xyl-(1-&gt;4)-Rib-ol-P-Rib-ol-P-3-beta-D-GalNAc-(1-&gt;3)-beta-D-GlcNAc-(1-&gt;4)-(O-6-P-alpha-D-Man)]-Thr-[protein] + UDP-alpha-D-glucuronate = 3-O-[beta-D-GlcA-(1-&gt;3)-beta-D-Xyl-(1-&gt;4)-Rib-ol-P-Rib-ol-P-3-beta-D-GalNAc-(1-&gt;3)-beta-D-GlcNAc-(1-&gt;4)-(O-6-P-alpha-D-Man)]-Thr-[protein] + UDP + H(+)</text>
        <dbReference type="Rhea" id="RHEA:46860"/>
        <dbReference type="Rhea" id="RHEA-COMP:15023"/>
        <dbReference type="Rhea" id="RHEA-COMP:17482"/>
        <dbReference type="ChEBI" id="CHEBI:15378"/>
        <dbReference type="ChEBI" id="CHEBI:58052"/>
        <dbReference type="ChEBI" id="CHEBI:58223"/>
        <dbReference type="ChEBI" id="CHEBI:142405"/>
        <dbReference type="ChEBI" id="CHEBI:177336"/>
    </reaction>
</comment>
<evidence type="ECO:0000256" key="7">
    <source>
        <dbReference type="ARBA" id="ARBA00022679"/>
    </source>
</evidence>
<evidence type="ECO:0000256" key="1">
    <source>
        <dbReference type="ARBA" id="ARBA00001936"/>
    </source>
</evidence>
<evidence type="ECO:0000256" key="11">
    <source>
        <dbReference type="ARBA" id="ARBA00022989"/>
    </source>
</evidence>
<dbReference type="GO" id="GO:0000139">
    <property type="term" value="C:Golgi membrane"/>
    <property type="evidence" value="ECO:0007669"/>
    <property type="project" value="UniProtKB-SubCell"/>
</dbReference>
<comment type="subcellular location">
    <subcellularLocation>
        <location evidence="2">Golgi apparatus membrane</location>
        <topology evidence="2">Single-pass type II membrane protein</topology>
    </subcellularLocation>
</comment>
<dbReference type="PANTHER" id="PTHR46420">
    <property type="entry name" value="BETA-1,4-GLUCURONYLTRANSFERASE 1"/>
    <property type="match status" value="1"/>
</dbReference>
<keyword evidence="12" id="KW-0333">Golgi apparatus</keyword>
<sequence>MAQALAEFLVLSPRLASSTSARLRVCEMHVAGYEFAVLNNAFLVHKGFKTKTGFHTTKDNEQNRNRLLFRKFKEELKMKYPESSRRC</sequence>
<evidence type="ECO:0000256" key="20">
    <source>
        <dbReference type="ARBA" id="ARBA00047852"/>
    </source>
</evidence>
<evidence type="ECO:0000256" key="12">
    <source>
        <dbReference type="ARBA" id="ARBA00023034"/>
    </source>
</evidence>
<dbReference type="Proteomes" id="UP001519460">
    <property type="component" value="Unassembled WGS sequence"/>
</dbReference>
<dbReference type="GO" id="GO:0046872">
    <property type="term" value="F:metal ion binding"/>
    <property type="evidence" value="ECO:0007669"/>
    <property type="project" value="UniProtKB-KW"/>
</dbReference>
<dbReference type="EMBL" id="JACVVK020000283">
    <property type="protein sequence ID" value="KAK7480370.1"/>
    <property type="molecule type" value="Genomic_DNA"/>
</dbReference>
<evidence type="ECO:0000256" key="4">
    <source>
        <dbReference type="ARBA" id="ARBA00008539"/>
    </source>
</evidence>
<reference evidence="21 22" key="1">
    <citation type="journal article" date="2023" name="Sci. Data">
        <title>Genome assembly of the Korean intertidal mud-creeper Batillaria attramentaria.</title>
        <authorList>
            <person name="Patra A.K."/>
            <person name="Ho P.T."/>
            <person name="Jun S."/>
            <person name="Lee S.J."/>
            <person name="Kim Y."/>
            <person name="Won Y.J."/>
        </authorList>
    </citation>
    <scope>NUCLEOTIDE SEQUENCE [LARGE SCALE GENOMIC DNA]</scope>
    <source>
        <strain evidence="21">Wonlab-2016</strain>
    </source>
</reference>